<protein>
    <submittedName>
        <fullName evidence="9">Ethylene-responsive transcription factor ERF110</fullName>
    </submittedName>
</protein>
<evidence type="ECO:0000313" key="8">
    <source>
        <dbReference type="Proteomes" id="UP000813463"/>
    </source>
</evidence>
<feature type="region of interest" description="Disordered" evidence="6">
    <location>
        <begin position="188"/>
        <end position="208"/>
    </location>
</feature>
<dbReference type="Pfam" id="PF00847">
    <property type="entry name" value="AP2"/>
    <property type="match status" value="1"/>
</dbReference>
<dbReference type="SUPFAM" id="SSF54171">
    <property type="entry name" value="DNA-binding domain"/>
    <property type="match status" value="1"/>
</dbReference>
<feature type="compositionally biased region" description="Polar residues" evidence="6">
    <location>
        <begin position="78"/>
        <end position="89"/>
    </location>
</feature>
<evidence type="ECO:0000313" key="9">
    <source>
        <dbReference type="RefSeq" id="XP_021853978.2"/>
    </source>
</evidence>
<dbReference type="SMART" id="SM00380">
    <property type="entry name" value="AP2"/>
    <property type="match status" value="1"/>
</dbReference>
<dbReference type="GO" id="GO:0005634">
    <property type="term" value="C:nucleus"/>
    <property type="evidence" value="ECO:0007669"/>
    <property type="project" value="UniProtKB-SubCell"/>
</dbReference>
<keyword evidence="8" id="KW-1185">Reference proteome</keyword>
<dbReference type="KEGG" id="soe:110793413"/>
<dbReference type="PROSITE" id="PS51032">
    <property type="entry name" value="AP2_ERF"/>
    <property type="match status" value="1"/>
</dbReference>
<feature type="compositionally biased region" description="Polar residues" evidence="6">
    <location>
        <begin position="188"/>
        <end position="203"/>
    </location>
</feature>
<dbReference type="InterPro" id="IPR044808">
    <property type="entry name" value="ERF_plant"/>
</dbReference>
<dbReference type="InterPro" id="IPR001471">
    <property type="entry name" value="AP2/ERF_dom"/>
</dbReference>
<dbReference type="GO" id="GO:0003700">
    <property type="term" value="F:DNA-binding transcription factor activity"/>
    <property type="evidence" value="ECO:0007669"/>
    <property type="project" value="InterPro"/>
</dbReference>
<keyword evidence="5" id="KW-0539">Nucleus</keyword>
<dbReference type="PANTHER" id="PTHR31190:SF181">
    <property type="entry name" value="OS02G0764700 PROTEIN"/>
    <property type="match status" value="1"/>
</dbReference>
<dbReference type="GO" id="GO:0009873">
    <property type="term" value="P:ethylene-activated signaling pathway"/>
    <property type="evidence" value="ECO:0007669"/>
    <property type="project" value="InterPro"/>
</dbReference>
<comment type="subcellular location">
    <subcellularLocation>
        <location evidence="1">Nucleus</location>
    </subcellularLocation>
</comment>
<keyword evidence="3" id="KW-0238">DNA-binding</keyword>
<gene>
    <name evidence="9" type="primary">LOC110793413</name>
</gene>
<name>A0A9R0IR22_SPIOL</name>
<dbReference type="Proteomes" id="UP000813463">
    <property type="component" value="Chromosome 3"/>
</dbReference>
<evidence type="ECO:0000256" key="3">
    <source>
        <dbReference type="ARBA" id="ARBA00023125"/>
    </source>
</evidence>
<accession>A0A9R0IR22</accession>
<feature type="region of interest" description="Disordered" evidence="6">
    <location>
        <begin position="65"/>
        <end position="115"/>
    </location>
</feature>
<feature type="compositionally biased region" description="Basic residues" evidence="6">
    <location>
        <begin position="102"/>
        <end position="115"/>
    </location>
</feature>
<evidence type="ECO:0000256" key="6">
    <source>
        <dbReference type="SAM" id="MobiDB-lite"/>
    </source>
</evidence>
<feature type="domain" description="AP2/ERF" evidence="7">
    <location>
        <begin position="111"/>
        <end position="168"/>
    </location>
</feature>
<dbReference type="InterPro" id="IPR036955">
    <property type="entry name" value="AP2/ERF_dom_sf"/>
</dbReference>
<dbReference type="CDD" id="cd00018">
    <property type="entry name" value="AP2"/>
    <property type="match status" value="1"/>
</dbReference>
<sequence>MEAGNYFYNNQRPKSWQLDSQQEMSIMVSALNQVISGNGGGGGGQEPPEDGSHLVYEALRNQQSFSTWSPPTSATSSGFPPNSQIENAETTTSSSSNNSGKQRTRRYNRNKYRGVRQRPWGKWASEIRDPHRAVRMWLGTFETAEEAARAYDRAAVRFRGPRAKLNFSVSDYLPQLEEYNRNNVHYRNQEQQQRSNNGSPSNHQEVETSEFVQITDGDELEHWMNGMIDDSLPSLFYGESPFGRPEF</sequence>
<reference evidence="9" key="2">
    <citation type="submission" date="2025-08" db="UniProtKB">
        <authorList>
            <consortium name="RefSeq"/>
        </authorList>
    </citation>
    <scope>IDENTIFICATION</scope>
    <source>
        <tissue evidence="9">Leaf</tissue>
    </source>
</reference>
<dbReference type="RefSeq" id="XP_021853978.2">
    <property type="nucleotide sequence ID" value="XM_021998286.2"/>
</dbReference>
<feature type="compositionally biased region" description="Low complexity" evidence="6">
    <location>
        <begin position="90"/>
        <end position="99"/>
    </location>
</feature>
<evidence type="ECO:0000256" key="1">
    <source>
        <dbReference type="ARBA" id="ARBA00004123"/>
    </source>
</evidence>
<dbReference type="AlphaFoldDB" id="A0A9R0IR22"/>
<dbReference type="PRINTS" id="PR00367">
    <property type="entry name" value="ETHRSPELEMNT"/>
</dbReference>
<evidence type="ECO:0000256" key="2">
    <source>
        <dbReference type="ARBA" id="ARBA00023015"/>
    </source>
</evidence>
<proteinExistence type="predicted"/>
<evidence type="ECO:0000256" key="4">
    <source>
        <dbReference type="ARBA" id="ARBA00023163"/>
    </source>
</evidence>
<dbReference type="GeneID" id="110793413"/>
<evidence type="ECO:0000259" key="7">
    <source>
        <dbReference type="PROSITE" id="PS51032"/>
    </source>
</evidence>
<dbReference type="InterPro" id="IPR016177">
    <property type="entry name" value="DNA-bd_dom_sf"/>
</dbReference>
<keyword evidence="2" id="KW-0805">Transcription regulation</keyword>
<dbReference type="GO" id="GO:0003677">
    <property type="term" value="F:DNA binding"/>
    <property type="evidence" value="ECO:0007669"/>
    <property type="project" value="UniProtKB-KW"/>
</dbReference>
<dbReference type="PANTHER" id="PTHR31190">
    <property type="entry name" value="DNA-BINDING DOMAIN"/>
    <property type="match status" value="1"/>
</dbReference>
<evidence type="ECO:0000256" key="5">
    <source>
        <dbReference type="ARBA" id="ARBA00023242"/>
    </source>
</evidence>
<dbReference type="Gene3D" id="3.30.730.10">
    <property type="entry name" value="AP2/ERF domain"/>
    <property type="match status" value="1"/>
</dbReference>
<keyword evidence="4" id="KW-0804">Transcription</keyword>
<organism evidence="8 9">
    <name type="scientific">Spinacia oleracea</name>
    <name type="common">Spinach</name>
    <dbReference type="NCBI Taxonomy" id="3562"/>
    <lineage>
        <taxon>Eukaryota</taxon>
        <taxon>Viridiplantae</taxon>
        <taxon>Streptophyta</taxon>
        <taxon>Embryophyta</taxon>
        <taxon>Tracheophyta</taxon>
        <taxon>Spermatophyta</taxon>
        <taxon>Magnoliopsida</taxon>
        <taxon>eudicotyledons</taxon>
        <taxon>Gunneridae</taxon>
        <taxon>Pentapetalae</taxon>
        <taxon>Caryophyllales</taxon>
        <taxon>Chenopodiaceae</taxon>
        <taxon>Chenopodioideae</taxon>
        <taxon>Anserineae</taxon>
        <taxon>Spinacia</taxon>
    </lineage>
</organism>
<reference evidence="8" key="1">
    <citation type="journal article" date="2021" name="Nat. Commun.">
        <title>Genomic analyses provide insights into spinach domestication and the genetic basis of agronomic traits.</title>
        <authorList>
            <person name="Cai X."/>
            <person name="Sun X."/>
            <person name="Xu C."/>
            <person name="Sun H."/>
            <person name="Wang X."/>
            <person name="Ge C."/>
            <person name="Zhang Z."/>
            <person name="Wang Q."/>
            <person name="Fei Z."/>
            <person name="Jiao C."/>
            <person name="Wang Q."/>
        </authorList>
    </citation>
    <scope>NUCLEOTIDE SEQUENCE [LARGE SCALE GENOMIC DNA]</scope>
    <source>
        <strain evidence="8">cv. Varoflay</strain>
    </source>
</reference>
<feature type="compositionally biased region" description="Low complexity" evidence="6">
    <location>
        <begin position="65"/>
        <end position="77"/>
    </location>
</feature>